<keyword evidence="2" id="KW-1133">Transmembrane helix</keyword>
<feature type="compositionally biased region" description="Basic and acidic residues" evidence="1">
    <location>
        <begin position="109"/>
        <end position="125"/>
    </location>
</feature>
<evidence type="ECO:0000313" key="3">
    <source>
        <dbReference type="EMBL" id="ODN03177.1"/>
    </source>
</evidence>
<feature type="compositionally biased region" description="Polar residues" evidence="1">
    <location>
        <begin position="128"/>
        <end position="142"/>
    </location>
</feature>
<dbReference type="Proteomes" id="UP000094527">
    <property type="component" value="Unassembled WGS sequence"/>
</dbReference>
<feature type="compositionally biased region" description="Polar residues" evidence="1">
    <location>
        <begin position="165"/>
        <end position="180"/>
    </location>
</feature>
<proteinExistence type="predicted"/>
<name>A0A1D2ND34_ORCCI</name>
<evidence type="ECO:0000313" key="4">
    <source>
        <dbReference type="Proteomes" id="UP000094527"/>
    </source>
</evidence>
<feature type="compositionally biased region" description="Basic and acidic residues" evidence="1">
    <location>
        <begin position="241"/>
        <end position="255"/>
    </location>
</feature>
<feature type="compositionally biased region" description="Acidic residues" evidence="1">
    <location>
        <begin position="214"/>
        <end position="223"/>
    </location>
</feature>
<sequence length="450" mass="50000">MPLFIHNENEVYNEDDGPLPANTPSTGSIGSRGARVVAQGNRVLEILERHKNEVQSRMADREMHFRRMLEKSKQVNQPKLKPSSVRQHNSAGLKQPSEVIPSHPNEAGSYKDEPEIHPDRIESRKSIRGSTATTLRRSSQRANLPISESDEYLDIPEVVPWINRNGASSTTPTQNKSNSSNKERQSNLNLRSSSRGSSRNTNSSSKGSVKFAEEEFPGAEEDPCCNSFPSTSLTNEGPEDYLARDSENNVPDPHRMSTSRHSGFREEWQSPISDLAEYAMSNTHLTASRQEIPINSGVSDMDTSRSTLHGNRGPPIRSQESIRGLSHPGHPNYSHSFTAASVQNSLSTISTSTLTRRVGSISSSQDSSVETLQSARTVISTTTANRTQSNRRNVSDFVREYMWRICVVVVVVLLLFGLLLLSLDAWKSSASSFSRSQNVKPKERYYGIIM</sequence>
<feature type="region of interest" description="Disordered" evidence="1">
    <location>
        <begin position="71"/>
        <end position="142"/>
    </location>
</feature>
<keyword evidence="4" id="KW-1185">Reference proteome</keyword>
<feature type="transmembrane region" description="Helical" evidence="2">
    <location>
        <begin position="401"/>
        <end position="426"/>
    </location>
</feature>
<evidence type="ECO:0000256" key="2">
    <source>
        <dbReference type="SAM" id="Phobius"/>
    </source>
</evidence>
<keyword evidence="2" id="KW-0812">Transmembrane</keyword>
<feature type="region of interest" description="Disordered" evidence="1">
    <location>
        <begin position="11"/>
        <end position="32"/>
    </location>
</feature>
<comment type="caution">
    <text evidence="3">The sequence shown here is derived from an EMBL/GenBank/DDBJ whole genome shotgun (WGS) entry which is preliminary data.</text>
</comment>
<evidence type="ECO:0000256" key="1">
    <source>
        <dbReference type="SAM" id="MobiDB-lite"/>
    </source>
</evidence>
<gene>
    <name evidence="3" type="ORF">Ocin01_03490</name>
</gene>
<reference evidence="3 4" key="1">
    <citation type="journal article" date="2016" name="Genome Biol. Evol.">
        <title>Gene Family Evolution Reflects Adaptation to Soil Environmental Stressors in the Genome of the Collembolan Orchesella cincta.</title>
        <authorList>
            <person name="Faddeeva-Vakhrusheva A."/>
            <person name="Derks M.F."/>
            <person name="Anvar S.Y."/>
            <person name="Agamennone V."/>
            <person name="Suring W."/>
            <person name="Smit S."/>
            <person name="van Straalen N.M."/>
            <person name="Roelofs D."/>
        </authorList>
    </citation>
    <scope>NUCLEOTIDE SEQUENCE [LARGE SCALE GENOMIC DNA]</scope>
    <source>
        <tissue evidence="3">Mixed pool</tissue>
    </source>
</reference>
<organism evidence="3 4">
    <name type="scientific">Orchesella cincta</name>
    <name type="common">Springtail</name>
    <name type="synonym">Podura cincta</name>
    <dbReference type="NCBI Taxonomy" id="48709"/>
    <lineage>
        <taxon>Eukaryota</taxon>
        <taxon>Metazoa</taxon>
        <taxon>Ecdysozoa</taxon>
        <taxon>Arthropoda</taxon>
        <taxon>Hexapoda</taxon>
        <taxon>Collembola</taxon>
        <taxon>Entomobryomorpha</taxon>
        <taxon>Entomobryoidea</taxon>
        <taxon>Orchesellidae</taxon>
        <taxon>Orchesellinae</taxon>
        <taxon>Orchesella</taxon>
    </lineage>
</organism>
<dbReference type="EMBL" id="LJIJ01000083">
    <property type="protein sequence ID" value="ODN03177.1"/>
    <property type="molecule type" value="Genomic_DNA"/>
</dbReference>
<feature type="region of interest" description="Disordered" evidence="1">
    <location>
        <begin position="294"/>
        <end position="318"/>
    </location>
</feature>
<accession>A0A1D2ND34</accession>
<protein>
    <submittedName>
        <fullName evidence="3">Uncharacterized protein</fullName>
    </submittedName>
</protein>
<feature type="region of interest" description="Disordered" evidence="1">
    <location>
        <begin position="163"/>
        <end position="265"/>
    </location>
</feature>
<dbReference type="AlphaFoldDB" id="A0A1D2ND34"/>
<keyword evidence="2" id="KW-0472">Membrane</keyword>
<feature type="compositionally biased region" description="Low complexity" evidence="1">
    <location>
        <begin position="186"/>
        <end position="208"/>
    </location>
</feature>